<dbReference type="GO" id="GO:0004576">
    <property type="term" value="F:oligosaccharyl transferase activity"/>
    <property type="evidence" value="ECO:0007669"/>
    <property type="project" value="InterPro"/>
</dbReference>
<organism evidence="17 18">
    <name type="scientific">Candidatus Abzuiibacterium crystallinum</name>
    <dbReference type="NCBI Taxonomy" id="1974748"/>
    <lineage>
        <taxon>Bacteria</taxon>
        <taxon>Pseudomonadati</taxon>
        <taxon>Candidatus Omnitrophota</taxon>
        <taxon>Candidatus Abzuiibacterium</taxon>
    </lineage>
</organism>
<name>A0A2H0LR75_9BACT</name>
<dbReference type="InterPro" id="IPR048999">
    <property type="entry name" value="STT3-PglB_core"/>
</dbReference>
<dbReference type="GO" id="GO:0012505">
    <property type="term" value="C:endomembrane system"/>
    <property type="evidence" value="ECO:0007669"/>
    <property type="project" value="UniProtKB-SubCell"/>
</dbReference>
<proteinExistence type="inferred from homology"/>
<evidence type="ECO:0000256" key="8">
    <source>
        <dbReference type="ARBA" id="ARBA00022692"/>
    </source>
</evidence>
<dbReference type="Pfam" id="PF02516">
    <property type="entry name" value="STT3"/>
    <property type="match status" value="1"/>
</dbReference>
<feature type="transmembrane region" description="Helical" evidence="14">
    <location>
        <begin position="294"/>
        <end position="313"/>
    </location>
</feature>
<keyword evidence="9" id="KW-0479">Metal-binding</keyword>
<feature type="transmembrane region" description="Helical" evidence="14">
    <location>
        <begin position="383"/>
        <end position="408"/>
    </location>
</feature>
<evidence type="ECO:0000313" key="17">
    <source>
        <dbReference type="EMBL" id="PIQ86867.1"/>
    </source>
</evidence>
<comment type="pathway">
    <text evidence="4">Protein modification; protein glycosylation.</text>
</comment>
<evidence type="ECO:0000256" key="6">
    <source>
        <dbReference type="ARBA" id="ARBA00022676"/>
    </source>
</evidence>
<sequence length="925" mass="105224">MHTFQQDNRLLSRLFWIGLIILSGLIACFFRTETLRKVSPFVAHKLARDAVYNKIVSQIKKNIDETSLPGLDQKLKNQLVHEQADRIIENSHDQFQESVEKLASQIAKGGGNEGHSRIYLLGADSYYYYSLTQRIVKEGQLSSAYQSGRFFNSLREAPSGAWALKTLHPYLGYSWFKIIHALNPKIDMMEGLSYFPLVLVCASCLLFFVVGRMLNLSGSALFLGLVTLMLAPAYLQRSALGWYDTDPYQPLFQLLIFGLMCLACRQGNRKQFRYPIAAGFLTGVYTLFWAGWIYMFMLAFVICLAIGFIQLAVRMKHHMFLFGLIYGITTLAAAVLFLTPRGLWEVFQESFTFLPMFSSTDVSVWPNAFLTVAETNSLTIKKLVYLCSSPVMAMVALYGICYLIAILLKEKKAELGFAWLVIFIFSIPTILLALRTERFAILLVVPFGFMTALGFYAIEQSLLNVRNIFLSHSPRIRIFEYVSRLLMICLFLPVPLVLGHIGAQGVSRIMNDVWYNSLLNLKEKSPPNAIIDSWWPPGYFINAVAERRTVIDGGTQQNHQTYWMARAFLSSDEKTAVGLFNMVNTKGNAPLDFLLERHWELSDAIELITDSMTLDPASLMAQLSGKMSADEQKAFVNLIQIEQPPPSYLFLYNDLMEKNLALTLLAKWNFRKAKEFQQKKQLTQKPIILALGNWVQNVLQTPFWTNPLLIPNHQINSQAPVTPQASQSSVPLEVGLSPTFLGGQAADRWLTTNLTRYEEVKEKKFQGYLSEVFDTIEGAWKYLPEAGIREQKENKILFENGVLLDMQTQSIWIQPPSGVGRIQPYSVFEVTDQKLVEHVFPQSQVSLSVLLFKRQGQLRAVVADPALIRSVLYQLYYLDGITLSLFKPVYQESDQKTTVKIFKINWEQIDHITEIEQGELDEKTT</sequence>
<accession>A0A2H0LR75</accession>
<feature type="transmembrane region" description="Helical" evidence="14">
    <location>
        <begin position="478"/>
        <end position="498"/>
    </location>
</feature>
<dbReference type="PANTHER" id="PTHR13872:SF1">
    <property type="entry name" value="DOLICHYL-DIPHOSPHOOLIGOSACCHARIDE--PROTEIN GLYCOSYLTRANSFERASE SUBUNIT STT3B"/>
    <property type="match status" value="1"/>
</dbReference>
<evidence type="ECO:0000256" key="13">
    <source>
        <dbReference type="ARBA" id="ARBA00023211"/>
    </source>
</evidence>
<evidence type="ECO:0000256" key="14">
    <source>
        <dbReference type="SAM" id="Phobius"/>
    </source>
</evidence>
<keyword evidence="13" id="KW-0464">Manganese</keyword>
<keyword evidence="11 14" id="KW-1133">Transmembrane helix</keyword>
<dbReference type="UniPathway" id="UPA00378"/>
<evidence type="ECO:0000259" key="15">
    <source>
        <dbReference type="Pfam" id="PF02516"/>
    </source>
</evidence>
<evidence type="ECO:0000259" key="16">
    <source>
        <dbReference type="Pfam" id="PF21436"/>
    </source>
</evidence>
<feature type="transmembrane region" description="Helical" evidence="14">
    <location>
        <begin position="320"/>
        <end position="339"/>
    </location>
</feature>
<feature type="transmembrane region" description="Helical" evidence="14">
    <location>
        <begin position="439"/>
        <end position="458"/>
    </location>
</feature>
<dbReference type="Gene3D" id="3.40.50.12610">
    <property type="match status" value="1"/>
</dbReference>
<comment type="caution">
    <text evidence="17">The sequence shown here is derived from an EMBL/GenBank/DDBJ whole genome shotgun (WGS) entry which is preliminary data.</text>
</comment>
<protein>
    <submittedName>
        <fullName evidence="17">Uncharacterized protein</fullName>
    </submittedName>
</protein>
<dbReference type="InterPro" id="IPR048307">
    <property type="entry name" value="STT3_N"/>
</dbReference>
<evidence type="ECO:0000256" key="3">
    <source>
        <dbReference type="ARBA" id="ARBA00004127"/>
    </source>
</evidence>
<evidence type="ECO:0000256" key="9">
    <source>
        <dbReference type="ARBA" id="ARBA00022723"/>
    </source>
</evidence>
<evidence type="ECO:0000256" key="1">
    <source>
        <dbReference type="ARBA" id="ARBA00001936"/>
    </source>
</evidence>
<feature type="transmembrane region" description="Helical" evidence="14">
    <location>
        <begin position="415"/>
        <end position="433"/>
    </location>
</feature>
<comment type="cofactor">
    <cofactor evidence="1">
        <name>Mn(2+)</name>
        <dbReference type="ChEBI" id="CHEBI:29035"/>
    </cofactor>
</comment>
<dbReference type="GO" id="GO:0046872">
    <property type="term" value="F:metal ion binding"/>
    <property type="evidence" value="ECO:0007669"/>
    <property type="project" value="UniProtKB-KW"/>
</dbReference>
<feature type="transmembrane region" description="Helical" evidence="14">
    <location>
        <begin position="192"/>
        <end position="211"/>
    </location>
</feature>
<keyword evidence="8 14" id="KW-0812">Transmembrane</keyword>
<comment type="subcellular location">
    <subcellularLocation>
        <location evidence="3">Endomembrane system</location>
        <topology evidence="3">Multi-pass membrane protein</topology>
    </subcellularLocation>
</comment>
<evidence type="ECO:0000256" key="5">
    <source>
        <dbReference type="ARBA" id="ARBA00010810"/>
    </source>
</evidence>
<gene>
    <name evidence="17" type="ORF">COV74_03280</name>
</gene>
<dbReference type="AlphaFoldDB" id="A0A2H0LR75"/>
<feature type="transmembrane region" description="Helical" evidence="14">
    <location>
        <begin position="218"/>
        <end position="235"/>
    </location>
</feature>
<dbReference type="PANTHER" id="PTHR13872">
    <property type="entry name" value="DOLICHYL-DIPHOSPHOOLIGOSACCHARIDE--PROTEIN GLYCOSYLTRANSFERASE SUBUNIT"/>
    <property type="match status" value="1"/>
</dbReference>
<comment type="similarity">
    <text evidence="5">Belongs to the STT3 family.</text>
</comment>
<evidence type="ECO:0000256" key="10">
    <source>
        <dbReference type="ARBA" id="ARBA00022842"/>
    </source>
</evidence>
<feature type="transmembrane region" description="Helical" evidence="14">
    <location>
        <begin position="12"/>
        <end position="32"/>
    </location>
</feature>
<evidence type="ECO:0000256" key="11">
    <source>
        <dbReference type="ARBA" id="ARBA00022989"/>
    </source>
</evidence>
<keyword evidence="10" id="KW-0460">Magnesium</keyword>
<dbReference type="EMBL" id="PCVY01000028">
    <property type="protein sequence ID" value="PIQ86867.1"/>
    <property type="molecule type" value="Genomic_DNA"/>
</dbReference>
<dbReference type="Pfam" id="PF21436">
    <property type="entry name" value="STT3-PglB_core"/>
    <property type="match status" value="1"/>
</dbReference>
<dbReference type="Proteomes" id="UP000230859">
    <property type="component" value="Unassembled WGS sequence"/>
</dbReference>
<evidence type="ECO:0000313" key="18">
    <source>
        <dbReference type="Proteomes" id="UP000230859"/>
    </source>
</evidence>
<feature type="domain" description="Oligosaccharyl transferase STT3 N-terminal" evidence="15">
    <location>
        <begin position="117"/>
        <end position="491"/>
    </location>
</feature>
<dbReference type="GO" id="GO:0016020">
    <property type="term" value="C:membrane"/>
    <property type="evidence" value="ECO:0007669"/>
    <property type="project" value="InterPro"/>
</dbReference>
<dbReference type="InterPro" id="IPR003674">
    <property type="entry name" value="Oligo_trans_STT3"/>
</dbReference>
<keyword evidence="7" id="KW-0808">Transferase</keyword>
<evidence type="ECO:0000256" key="12">
    <source>
        <dbReference type="ARBA" id="ARBA00023136"/>
    </source>
</evidence>
<evidence type="ECO:0000256" key="4">
    <source>
        <dbReference type="ARBA" id="ARBA00004922"/>
    </source>
</evidence>
<comment type="cofactor">
    <cofactor evidence="2">
        <name>Mg(2+)</name>
        <dbReference type="ChEBI" id="CHEBI:18420"/>
    </cofactor>
</comment>
<feature type="domain" description="STT3/PglB/AglB core" evidence="16">
    <location>
        <begin position="533"/>
        <end position="582"/>
    </location>
</feature>
<evidence type="ECO:0000256" key="7">
    <source>
        <dbReference type="ARBA" id="ARBA00022679"/>
    </source>
</evidence>
<keyword evidence="12 14" id="KW-0472">Membrane</keyword>
<evidence type="ECO:0000256" key="2">
    <source>
        <dbReference type="ARBA" id="ARBA00001946"/>
    </source>
</evidence>
<keyword evidence="6" id="KW-0328">Glycosyltransferase</keyword>
<reference evidence="17 18" key="1">
    <citation type="submission" date="2017-09" db="EMBL/GenBank/DDBJ databases">
        <title>Depth-based differentiation of microbial function through sediment-hosted aquifers and enrichment of novel symbionts in the deep terrestrial subsurface.</title>
        <authorList>
            <person name="Probst A.J."/>
            <person name="Ladd B."/>
            <person name="Jarett J.K."/>
            <person name="Geller-Mcgrath D.E."/>
            <person name="Sieber C.M."/>
            <person name="Emerson J.B."/>
            <person name="Anantharaman K."/>
            <person name="Thomas B.C."/>
            <person name="Malmstrom R."/>
            <person name="Stieglmeier M."/>
            <person name="Klingl A."/>
            <person name="Woyke T."/>
            <person name="Ryan C.M."/>
            <person name="Banfield J.F."/>
        </authorList>
    </citation>
    <scope>NUCLEOTIDE SEQUENCE [LARGE SCALE GENOMIC DNA]</scope>
    <source>
        <strain evidence="17">CG11_big_fil_rev_8_21_14_0_20_45_26</strain>
    </source>
</reference>